<name>A0ACD1AAM3_9FIRM</name>
<keyword evidence="1" id="KW-0808">Transferase</keyword>
<sequence length="268" mass="30106">MKNLQEKYNLLQDYLKSLGSVAVAFSSGVDSTFLLKVAHDVLGDNAVAVTARSCSFPERELKEAEAFTAANGIKHLIVDSEELDIDGFSQNPVNRCYLCKHELFSKMQGIAEENGIKEVVEGSNMDDNGDYRPGLTAVQELGVKSPLRYAELSKDEIRQLSKELDLPTWEKQSFACLSSRFPYGETISPEKLKMVDEAEQLLLDLGFRQVRVRHHGTLARIEITEDQFGKILDGEIRNQINQRFKEIGFTYISLDLGGYRTGSMNETL</sequence>
<accession>A0ACD1AAM3</accession>
<organism evidence="1 2">
    <name type="scientific">Anoxybacterium hadale</name>
    <dbReference type="NCBI Taxonomy" id="3408580"/>
    <lineage>
        <taxon>Bacteria</taxon>
        <taxon>Bacillati</taxon>
        <taxon>Bacillota</taxon>
        <taxon>Clostridia</taxon>
        <taxon>Peptostreptococcales</taxon>
        <taxon>Anaerovoracaceae</taxon>
        <taxon>Anoxybacterium</taxon>
    </lineage>
</organism>
<reference evidence="1" key="1">
    <citation type="submission" date="2019-08" db="EMBL/GenBank/DDBJ databases">
        <title>Genome sequence of Clostridiales bacterium MT110.</title>
        <authorList>
            <person name="Cao J."/>
        </authorList>
    </citation>
    <scope>NUCLEOTIDE SEQUENCE</scope>
    <source>
        <strain evidence="1">MT110</strain>
    </source>
</reference>
<dbReference type="Proteomes" id="UP000594014">
    <property type="component" value="Chromosome"/>
</dbReference>
<dbReference type="EMBL" id="CP042469">
    <property type="protein sequence ID" value="QOX63423.1"/>
    <property type="molecule type" value="Genomic_DNA"/>
</dbReference>
<keyword evidence="2" id="KW-1185">Reference proteome</keyword>
<proteinExistence type="predicted"/>
<evidence type="ECO:0000313" key="1">
    <source>
        <dbReference type="EMBL" id="QOX63423.1"/>
    </source>
</evidence>
<protein>
    <submittedName>
        <fullName evidence="1">ATP-dependent sacrificial sulfur transferase LarE</fullName>
    </submittedName>
</protein>
<evidence type="ECO:0000313" key="2">
    <source>
        <dbReference type="Proteomes" id="UP000594014"/>
    </source>
</evidence>
<gene>
    <name evidence="1" type="primary">larE</name>
    <name evidence="1" type="ORF">FRZ06_08685</name>
</gene>